<dbReference type="KEGG" id="cia:BEN51_00965"/>
<reference evidence="9 10" key="1">
    <citation type="submission" date="2016-08" db="EMBL/GenBank/DDBJ databases">
        <title>Complete Genome Sequence Of The Indigo Reducing Clostridium isatidis DSM15098.</title>
        <authorList>
            <person name="Little G.T."/>
            <person name="Minton N.P."/>
        </authorList>
    </citation>
    <scope>NUCLEOTIDE SEQUENCE [LARGE SCALE GENOMIC DNA]</scope>
    <source>
        <strain evidence="9 10">DSM 15098</strain>
    </source>
</reference>
<feature type="active site" description="Charge relay system" evidence="6">
    <location>
        <position position="209"/>
    </location>
</feature>
<proteinExistence type="inferred from homology"/>
<dbReference type="InterPro" id="IPR003507">
    <property type="entry name" value="S66_fam"/>
</dbReference>
<evidence type="ECO:0000313" key="10">
    <source>
        <dbReference type="Proteomes" id="UP000264883"/>
    </source>
</evidence>
<dbReference type="InterPro" id="IPR040449">
    <property type="entry name" value="Peptidase_S66_N"/>
</dbReference>
<evidence type="ECO:0000256" key="2">
    <source>
        <dbReference type="ARBA" id="ARBA00022645"/>
    </source>
</evidence>
<keyword evidence="10" id="KW-1185">Reference proteome</keyword>
<feature type="domain" description="LD-carboxypeptidase N-terminal" evidence="7">
    <location>
        <begin position="14"/>
        <end position="130"/>
    </location>
</feature>
<dbReference type="InterPro" id="IPR027478">
    <property type="entry name" value="LdcA_N"/>
</dbReference>
<dbReference type="SUPFAM" id="SSF141986">
    <property type="entry name" value="LD-carboxypeptidase A C-terminal domain-like"/>
    <property type="match status" value="1"/>
</dbReference>
<gene>
    <name evidence="9" type="ORF">BEN51_00965</name>
</gene>
<dbReference type="PANTHER" id="PTHR30237:SF2">
    <property type="entry name" value="MUREIN TETRAPEPTIDE CARBOXYPEPTIDASE"/>
    <property type="match status" value="1"/>
</dbReference>
<keyword evidence="3" id="KW-0645">Protease</keyword>
<evidence type="ECO:0000259" key="7">
    <source>
        <dbReference type="Pfam" id="PF02016"/>
    </source>
</evidence>
<evidence type="ECO:0000256" key="1">
    <source>
        <dbReference type="ARBA" id="ARBA00010233"/>
    </source>
</evidence>
<evidence type="ECO:0000313" key="9">
    <source>
        <dbReference type="EMBL" id="ASW42107.1"/>
    </source>
</evidence>
<dbReference type="InterPro" id="IPR029062">
    <property type="entry name" value="Class_I_gatase-like"/>
</dbReference>
<feature type="active site" description="Charge relay system" evidence="6">
    <location>
        <position position="277"/>
    </location>
</feature>
<dbReference type="PIRSF" id="PIRSF028757">
    <property type="entry name" value="LD-carboxypeptidase"/>
    <property type="match status" value="1"/>
</dbReference>
<keyword evidence="4" id="KW-0378">Hydrolase</keyword>
<evidence type="ECO:0000256" key="5">
    <source>
        <dbReference type="ARBA" id="ARBA00022825"/>
    </source>
</evidence>
<dbReference type="EMBL" id="CP016786">
    <property type="protein sequence ID" value="ASW42107.1"/>
    <property type="molecule type" value="Genomic_DNA"/>
</dbReference>
<keyword evidence="2 9" id="KW-0121">Carboxypeptidase</keyword>
<dbReference type="Gene3D" id="3.50.30.60">
    <property type="entry name" value="LD-carboxypeptidase A C-terminal domain-like"/>
    <property type="match status" value="1"/>
</dbReference>
<dbReference type="InterPro" id="IPR040921">
    <property type="entry name" value="Peptidase_S66C"/>
</dbReference>
<name>A0A343J999_9CLOT</name>
<dbReference type="RefSeq" id="WP_119864240.1">
    <property type="nucleotide sequence ID" value="NZ_CP016786.1"/>
</dbReference>
<feature type="domain" description="LD-carboxypeptidase C-terminal" evidence="8">
    <location>
        <begin position="178"/>
        <end position="290"/>
    </location>
</feature>
<protein>
    <submittedName>
        <fullName evidence="9">LD-carboxypeptidase</fullName>
    </submittedName>
</protein>
<dbReference type="InterPro" id="IPR027461">
    <property type="entry name" value="Carboxypeptidase_A_C_sf"/>
</dbReference>
<feature type="active site" description="Nucleophile" evidence="6">
    <location>
        <position position="110"/>
    </location>
</feature>
<sequence>MIKLKSINKESSTIGIIAPASTDDIEKANKNITLFKKLGYKIKLGKNIFNSYGYLAGTDKERADDINRMFADKEVDAIICYRGGYGSIRIANYLDLNTIKKNPKIFCGYSDITLLLNYINKKCKFPTFHGPMINSDFDDPITEHYFTNILENINNKITYNLKSICNNNLKVYNSRDFKGRLVGGNLSIICSTIGTPYEIKFKNNILLIEEVNESPYVIDRMLSQLICSRKLDKLQAIILGHFTDCTSTKNTLTIEEIIEEKLLPLNIPIIKYFPFGHDYPNITMPIGVKFRYDSKKYLLIQE</sequence>
<dbReference type="GO" id="GO:0008236">
    <property type="term" value="F:serine-type peptidase activity"/>
    <property type="evidence" value="ECO:0007669"/>
    <property type="project" value="UniProtKB-KW"/>
</dbReference>
<dbReference type="Pfam" id="PF02016">
    <property type="entry name" value="Peptidase_S66"/>
    <property type="match status" value="1"/>
</dbReference>
<evidence type="ECO:0000256" key="4">
    <source>
        <dbReference type="ARBA" id="ARBA00022801"/>
    </source>
</evidence>
<dbReference type="Pfam" id="PF17676">
    <property type="entry name" value="Peptidase_S66C"/>
    <property type="match status" value="1"/>
</dbReference>
<evidence type="ECO:0000259" key="8">
    <source>
        <dbReference type="Pfam" id="PF17676"/>
    </source>
</evidence>
<evidence type="ECO:0000256" key="6">
    <source>
        <dbReference type="PIRSR" id="PIRSR028757-1"/>
    </source>
</evidence>
<dbReference type="GO" id="GO:0006508">
    <property type="term" value="P:proteolysis"/>
    <property type="evidence" value="ECO:0007669"/>
    <property type="project" value="UniProtKB-KW"/>
</dbReference>
<dbReference type="GO" id="GO:0004180">
    <property type="term" value="F:carboxypeptidase activity"/>
    <property type="evidence" value="ECO:0007669"/>
    <property type="project" value="UniProtKB-KW"/>
</dbReference>
<dbReference type="AlphaFoldDB" id="A0A343J999"/>
<organism evidence="9 10">
    <name type="scientific">Clostridium isatidis</name>
    <dbReference type="NCBI Taxonomy" id="182773"/>
    <lineage>
        <taxon>Bacteria</taxon>
        <taxon>Bacillati</taxon>
        <taxon>Bacillota</taxon>
        <taxon>Clostridia</taxon>
        <taxon>Eubacteriales</taxon>
        <taxon>Clostridiaceae</taxon>
        <taxon>Clostridium</taxon>
    </lineage>
</organism>
<accession>A0A343J999</accession>
<dbReference type="SUPFAM" id="SSF52317">
    <property type="entry name" value="Class I glutamine amidotransferase-like"/>
    <property type="match status" value="1"/>
</dbReference>
<dbReference type="Proteomes" id="UP000264883">
    <property type="component" value="Chromosome"/>
</dbReference>
<evidence type="ECO:0000256" key="3">
    <source>
        <dbReference type="ARBA" id="ARBA00022670"/>
    </source>
</evidence>
<dbReference type="Gene3D" id="3.40.50.10740">
    <property type="entry name" value="Class I glutamine amidotransferase-like"/>
    <property type="match status" value="1"/>
</dbReference>
<keyword evidence="5" id="KW-0720">Serine protease</keyword>
<dbReference type="PANTHER" id="PTHR30237">
    <property type="entry name" value="MURAMOYLTETRAPEPTIDE CARBOXYPEPTIDASE"/>
    <property type="match status" value="1"/>
</dbReference>
<comment type="similarity">
    <text evidence="1">Belongs to the peptidase S66 family.</text>
</comment>
<dbReference type="OrthoDB" id="9807329at2"/>
<dbReference type="CDD" id="cd07025">
    <property type="entry name" value="Peptidase_S66"/>
    <property type="match status" value="1"/>
</dbReference>